<evidence type="ECO:0000259" key="10">
    <source>
        <dbReference type="Pfam" id="PF07885"/>
    </source>
</evidence>
<feature type="transmembrane region" description="Helical" evidence="9">
    <location>
        <begin position="488"/>
        <end position="507"/>
    </location>
</feature>
<evidence type="ECO:0000256" key="2">
    <source>
        <dbReference type="ARBA" id="ARBA00022448"/>
    </source>
</evidence>
<evidence type="ECO:0000256" key="4">
    <source>
        <dbReference type="ARBA" id="ARBA00022989"/>
    </source>
</evidence>
<feature type="transmembrane region" description="Helical" evidence="9">
    <location>
        <begin position="587"/>
        <end position="609"/>
    </location>
</feature>
<dbReference type="InterPro" id="IPR018247">
    <property type="entry name" value="EF_Hand_1_Ca_BS"/>
</dbReference>
<dbReference type="PRINTS" id="PR01333">
    <property type="entry name" value="2POREKCHANEL"/>
</dbReference>
<gene>
    <name evidence="11" type="ORF">AB1Y20_016155</name>
</gene>
<feature type="transmembrane region" description="Helical" evidence="9">
    <location>
        <begin position="233"/>
        <end position="251"/>
    </location>
</feature>
<feature type="transmembrane region" description="Helical" evidence="9">
    <location>
        <begin position="341"/>
        <end position="363"/>
    </location>
</feature>
<evidence type="ECO:0000256" key="9">
    <source>
        <dbReference type="SAM" id="Phobius"/>
    </source>
</evidence>
<feature type="transmembrane region" description="Helical" evidence="9">
    <location>
        <begin position="60"/>
        <end position="83"/>
    </location>
</feature>
<evidence type="ECO:0000256" key="6">
    <source>
        <dbReference type="ARBA" id="ARBA00023136"/>
    </source>
</evidence>
<feature type="transmembrane region" description="Helical" evidence="9">
    <location>
        <begin position="313"/>
        <end position="329"/>
    </location>
</feature>
<accession>A0AB34JZZ8</accession>
<dbReference type="Gene3D" id="1.10.287.70">
    <property type="match status" value="2"/>
</dbReference>
<comment type="caution">
    <text evidence="11">The sequence shown here is derived from an EMBL/GenBank/DDBJ whole genome shotgun (WGS) entry which is preliminary data.</text>
</comment>
<dbReference type="InterPro" id="IPR013099">
    <property type="entry name" value="K_chnl_dom"/>
</dbReference>
<comment type="subcellular location">
    <subcellularLocation>
        <location evidence="1">Membrane</location>
        <topology evidence="1">Multi-pass membrane protein</topology>
    </subcellularLocation>
</comment>
<sequence>MGAQSTRWSFHSLRSLHSLRKLTHGRAEVRSNRNGDADDKKLGDESDRAPRCLDGYRMRLFCHAAFSVANCMTVYCLGGFTWFPASVICFGHALVSFSTPSTIIIAALHHLFLGITVLTGQADFLDVQGLLGDPHLASILNASSALSSDDARYSRIYGTGAQQYKECTSASLAQSEGGFTIEQLKASINGDSLGEPTWVCTWSFVDTLYFVVATLSTVGYGDLLVRGEIARQFLMVYAMTGMVVFASFSIASRQGFYHLSMVLLSRFHVERKDSRPVPSHVKLYAHVVALVAIFFALHITSACVFIHLEGWDFTVAFYHCIVTAATIGYGDIPIKTEAGRIFAVAHMLLSTIFFTGLLGLVGHHVELAIEERREDELLKHVVDEKVFRQLKGDSLHLRKYEYVLGILQLSGHADPVLISALETRFREIDMNGDGVLNVHDLLHPQALKRIGSVHHHHESKYTSVLAFRLAFFSFAGIPVFFVMNIFGYVWSIANCAQCVLALCVVFSNRMSRTIFVLGYVAIALQVLALAVGIWLVSDLKTLWDSIGFAKFSSFGFHGLREPEHLASLTAHLYIEGLPRFRDVAQGSLSLCLIWIFASVFMLVYFLSVVRNQMIFERAREAALSQGHSSFGSAGGVISLTRQ</sequence>
<keyword evidence="3 8" id="KW-0812">Transmembrane</keyword>
<dbReference type="GO" id="GO:0005737">
    <property type="term" value="C:cytoplasm"/>
    <property type="evidence" value="ECO:0007669"/>
    <property type="project" value="UniProtKB-ARBA"/>
</dbReference>
<evidence type="ECO:0000256" key="3">
    <source>
        <dbReference type="ARBA" id="ARBA00022692"/>
    </source>
</evidence>
<evidence type="ECO:0000256" key="5">
    <source>
        <dbReference type="ARBA" id="ARBA00023065"/>
    </source>
</evidence>
<evidence type="ECO:0000256" key="1">
    <source>
        <dbReference type="ARBA" id="ARBA00004141"/>
    </source>
</evidence>
<feature type="transmembrane region" description="Helical" evidence="9">
    <location>
        <begin position="283"/>
        <end position="306"/>
    </location>
</feature>
<proteinExistence type="inferred from homology"/>
<keyword evidence="12" id="KW-1185">Reference proteome</keyword>
<feature type="transmembrane region" description="Helical" evidence="9">
    <location>
        <begin position="465"/>
        <end position="482"/>
    </location>
</feature>
<dbReference type="InterPro" id="IPR003280">
    <property type="entry name" value="2pore_dom_K_chnl"/>
</dbReference>
<feature type="transmembrane region" description="Helical" evidence="9">
    <location>
        <begin position="514"/>
        <end position="536"/>
    </location>
</feature>
<dbReference type="GO" id="GO:0005886">
    <property type="term" value="C:plasma membrane"/>
    <property type="evidence" value="ECO:0007669"/>
    <property type="project" value="TreeGrafter"/>
</dbReference>
<evidence type="ECO:0000313" key="11">
    <source>
        <dbReference type="EMBL" id="KAL1527490.1"/>
    </source>
</evidence>
<keyword evidence="6 9" id="KW-0472">Membrane</keyword>
<feature type="domain" description="Potassium channel" evidence="10">
    <location>
        <begin position="199"/>
        <end position="248"/>
    </location>
</feature>
<dbReference type="GO" id="GO:0022841">
    <property type="term" value="F:potassium ion leak channel activity"/>
    <property type="evidence" value="ECO:0007669"/>
    <property type="project" value="TreeGrafter"/>
</dbReference>
<keyword evidence="7 8" id="KW-0407">Ion channel</keyword>
<dbReference type="GO" id="GO:0015271">
    <property type="term" value="F:outward rectifier potassium channel activity"/>
    <property type="evidence" value="ECO:0007669"/>
    <property type="project" value="TreeGrafter"/>
</dbReference>
<dbReference type="Proteomes" id="UP001515480">
    <property type="component" value="Unassembled WGS sequence"/>
</dbReference>
<dbReference type="PANTHER" id="PTHR11003:SF291">
    <property type="entry name" value="IP11374P"/>
    <property type="match status" value="1"/>
</dbReference>
<dbReference type="EMBL" id="JBGBPQ010000003">
    <property type="protein sequence ID" value="KAL1527490.1"/>
    <property type="molecule type" value="Genomic_DNA"/>
</dbReference>
<dbReference type="PROSITE" id="PS00018">
    <property type="entry name" value="EF_HAND_1"/>
    <property type="match status" value="1"/>
</dbReference>
<dbReference type="PANTHER" id="PTHR11003">
    <property type="entry name" value="POTASSIUM CHANNEL, SUBFAMILY K"/>
    <property type="match status" value="1"/>
</dbReference>
<dbReference type="AlphaFoldDB" id="A0AB34JZZ8"/>
<name>A0AB34JZZ8_PRYPA</name>
<keyword evidence="2 8" id="KW-0813">Transport</keyword>
<organism evidence="11 12">
    <name type="scientific">Prymnesium parvum</name>
    <name type="common">Toxic golden alga</name>
    <dbReference type="NCBI Taxonomy" id="97485"/>
    <lineage>
        <taxon>Eukaryota</taxon>
        <taxon>Haptista</taxon>
        <taxon>Haptophyta</taxon>
        <taxon>Prymnesiophyceae</taxon>
        <taxon>Prymnesiales</taxon>
        <taxon>Prymnesiaceae</taxon>
        <taxon>Prymnesium</taxon>
    </lineage>
</organism>
<evidence type="ECO:0000256" key="8">
    <source>
        <dbReference type="RuleBase" id="RU003857"/>
    </source>
</evidence>
<feature type="domain" description="Potassium channel" evidence="10">
    <location>
        <begin position="295"/>
        <end position="363"/>
    </location>
</feature>
<comment type="similarity">
    <text evidence="8">Belongs to the two pore domain potassium channel (TC 1.A.1.8) family.</text>
</comment>
<feature type="transmembrane region" description="Helical" evidence="9">
    <location>
        <begin position="103"/>
        <end position="120"/>
    </location>
</feature>
<evidence type="ECO:0000256" key="7">
    <source>
        <dbReference type="ARBA" id="ARBA00023303"/>
    </source>
</evidence>
<dbReference type="SUPFAM" id="SSF81324">
    <property type="entry name" value="Voltage-gated potassium channels"/>
    <property type="match status" value="2"/>
</dbReference>
<keyword evidence="4 9" id="KW-1133">Transmembrane helix</keyword>
<protein>
    <recommendedName>
        <fullName evidence="10">Potassium channel domain-containing protein</fullName>
    </recommendedName>
</protein>
<dbReference type="Pfam" id="PF07885">
    <property type="entry name" value="Ion_trans_2"/>
    <property type="match status" value="2"/>
</dbReference>
<keyword evidence="5 8" id="KW-0406">Ion transport</keyword>
<reference evidence="11 12" key="1">
    <citation type="journal article" date="2024" name="Science">
        <title>Giant polyketide synthase enzymes in the biosynthesis of giant marine polyether toxins.</title>
        <authorList>
            <person name="Fallon T.R."/>
            <person name="Shende V.V."/>
            <person name="Wierzbicki I.H."/>
            <person name="Pendleton A.L."/>
            <person name="Watervoot N.F."/>
            <person name="Auber R.P."/>
            <person name="Gonzalez D.J."/>
            <person name="Wisecaver J.H."/>
            <person name="Moore B.S."/>
        </authorList>
    </citation>
    <scope>NUCLEOTIDE SEQUENCE [LARGE SCALE GENOMIC DNA]</scope>
    <source>
        <strain evidence="11 12">12B1</strain>
    </source>
</reference>
<dbReference type="GO" id="GO:0030322">
    <property type="term" value="P:stabilization of membrane potential"/>
    <property type="evidence" value="ECO:0007669"/>
    <property type="project" value="TreeGrafter"/>
</dbReference>
<evidence type="ECO:0000313" key="12">
    <source>
        <dbReference type="Proteomes" id="UP001515480"/>
    </source>
</evidence>